<keyword evidence="4" id="KW-1185">Reference proteome</keyword>
<protein>
    <submittedName>
        <fullName evidence="3">OLC1v1001121C1</fullName>
    </submittedName>
</protein>
<dbReference type="AlphaFoldDB" id="A0AAV1D4W0"/>
<proteinExistence type="inferred from homology"/>
<dbReference type="SUPFAM" id="SSF52972">
    <property type="entry name" value="ITPase-like"/>
    <property type="match status" value="1"/>
</dbReference>
<dbReference type="GO" id="GO:0009143">
    <property type="term" value="P:nucleoside triphosphate catabolic process"/>
    <property type="evidence" value="ECO:0007669"/>
    <property type="project" value="InterPro"/>
</dbReference>
<evidence type="ECO:0000313" key="3">
    <source>
        <dbReference type="EMBL" id="CAI9102787.1"/>
    </source>
</evidence>
<sequence length="85" mass="9400">MAMAVELAGKWIGVPSSKGELVPARGPKDFGWDPIFQPDDDDQMYAEVAKEEKNKISHHSRAVSLAKSHFAEVGYVLQTDNSRRG</sequence>
<name>A0AAV1D4W0_OLDCO</name>
<dbReference type="GO" id="GO:0005737">
    <property type="term" value="C:cytoplasm"/>
    <property type="evidence" value="ECO:0007669"/>
    <property type="project" value="TreeGrafter"/>
</dbReference>
<dbReference type="Proteomes" id="UP001161247">
    <property type="component" value="Chromosome 4"/>
</dbReference>
<dbReference type="GO" id="GO:0047429">
    <property type="term" value="F:nucleoside triphosphate diphosphatase activity"/>
    <property type="evidence" value="ECO:0007669"/>
    <property type="project" value="InterPro"/>
</dbReference>
<dbReference type="Pfam" id="PF01725">
    <property type="entry name" value="Ham1p_like"/>
    <property type="match status" value="1"/>
</dbReference>
<dbReference type="EMBL" id="OX459121">
    <property type="protein sequence ID" value="CAI9102787.1"/>
    <property type="molecule type" value="Genomic_DNA"/>
</dbReference>
<evidence type="ECO:0000313" key="4">
    <source>
        <dbReference type="Proteomes" id="UP001161247"/>
    </source>
</evidence>
<accession>A0AAV1D4W0</accession>
<dbReference type="PANTHER" id="PTHR11067:SF9">
    <property type="entry name" value="INOSINE TRIPHOSPHATE PYROPHOSPHATASE"/>
    <property type="match status" value="1"/>
</dbReference>
<keyword evidence="2" id="KW-0378">Hydrolase</keyword>
<reference evidence="3" key="1">
    <citation type="submission" date="2023-03" db="EMBL/GenBank/DDBJ databases">
        <authorList>
            <person name="Julca I."/>
        </authorList>
    </citation>
    <scope>NUCLEOTIDE SEQUENCE</scope>
</reference>
<dbReference type="PANTHER" id="PTHR11067">
    <property type="entry name" value="INOSINE TRIPHOSPHATE PYROPHOSPHATASE/HAM1 PROTEIN"/>
    <property type="match status" value="1"/>
</dbReference>
<dbReference type="InterPro" id="IPR029001">
    <property type="entry name" value="ITPase-like_fam"/>
</dbReference>
<comment type="similarity">
    <text evidence="1">Belongs to the HAM1 NTPase family.</text>
</comment>
<gene>
    <name evidence="3" type="ORF">OLC1_LOCUS12080</name>
</gene>
<organism evidence="3 4">
    <name type="scientific">Oldenlandia corymbosa var. corymbosa</name>
    <dbReference type="NCBI Taxonomy" id="529605"/>
    <lineage>
        <taxon>Eukaryota</taxon>
        <taxon>Viridiplantae</taxon>
        <taxon>Streptophyta</taxon>
        <taxon>Embryophyta</taxon>
        <taxon>Tracheophyta</taxon>
        <taxon>Spermatophyta</taxon>
        <taxon>Magnoliopsida</taxon>
        <taxon>eudicotyledons</taxon>
        <taxon>Gunneridae</taxon>
        <taxon>Pentapetalae</taxon>
        <taxon>asterids</taxon>
        <taxon>lamiids</taxon>
        <taxon>Gentianales</taxon>
        <taxon>Rubiaceae</taxon>
        <taxon>Rubioideae</taxon>
        <taxon>Spermacoceae</taxon>
        <taxon>Hedyotis-Oldenlandia complex</taxon>
        <taxon>Oldenlandia</taxon>
    </lineage>
</organism>
<evidence type="ECO:0000256" key="2">
    <source>
        <dbReference type="ARBA" id="ARBA00022801"/>
    </source>
</evidence>
<evidence type="ECO:0000256" key="1">
    <source>
        <dbReference type="ARBA" id="ARBA00008023"/>
    </source>
</evidence>
<dbReference type="Gene3D" id="3.90.950.10">
    <property type="match status" value="1"/>
</dbReference>
<dbReference type="InterPro" id="IPR002637">
    <property type="entry name" value="RdgB/HAM1"/>
</dbReference>